<keyword evidence="4 7" id="KW-0812">Transmembrane</keyword>
<keyword evidence="6 7" id="KW-0472">Membrane</keyword>
<dbReference type="Gene3D" id="1.10.3720.10">
    <property type="entry name" value="MetI-like"/>
    <property type="match status" value="1"/>
</dbReference>
<proteinExistence type="inferred from homology"/>
<evidence type="ECO:0000259" key="8">
    <source>
        <dbReference type="PROSITE" id="PS50928"/>
    </source>
</evidence>
<dbReference type="SUPFAM" id="SSF161098">
    <property type="entry name" value="MetI-like"/>
    <property type="match status" value="1"/>
</dbReference>
<feature type="transmembrane region" description="Helical" evidence="7">
    <location>
        <begin position="70"/>
        <end position="89"/>
    </location>
</feature>
<dbReference type="EMBL" id="SUMF01000002">
    <property type="protein sequence ID" value="TJZ77332.1"/>
    <property type="molecule type" value="Genomic_DNA"/>
</dbReference>
<reference evidence="9 10" key="1">
    <citation type="submission" date="2019-04" db="EMBL/GenBank/DDBJ databases">
        <title>Chitiniphilus eburnea sp. nov., a novel chitinolytic bacterium isolated from aquaculture sludge.</title>
        <authorList>
            <person name="Sheng M."/>
        </authorList>
    </citation>
    <scope>NUCLEOTIDE SEQUENCE [LARGE SCALE GENOMIC DNA]</scope>
    <source>
        <strain evidence="9 10">HX-2-15</strain>
    </source>
</reference>
<feature type="domain" description="ABC transmembrane type-1" evidence="8">
    <location>
        <begin position="62"/>
        <end position="245"/>
    </location>
</feature>
<dbReference type="PROSITE" id="PS50928">
    <property type="entry name" value="ABC_TM1"/>
    <property type="match status" value="1"/>
</dbReference>
<keyword evidence="3" id="KW-1003">Cell membrane</keyword>
<organism evidence="9 10">
    <name type="scientific">Chitiniphilus eburneus</name>
    <dbReference type="NCBI Taxonomy" id="2571148"/>
    <lineage>
        <taxon>Bacteria</taxon>
        <taxon>Pseudomonadati</taxon>
        <taxon>Pseudomonadota</taxon>
        <taxon>Betaproteobacteria</taxon>
        <taxon>Neisseriales</taxon>
        <taxon>Chitinibacteraceae</taxon>
        <taxon>Chitiniphilus</taxon>
    </lineage>
</organism>
<dbReference type="Pfam" id="PF00528">
    <property type="entry name" value="BPD_transp_1"/>
    <property type="match status" value="1"/>
</dbReference>
<keyword evidence="2 7" id="KW-0813">Transport</keyword>
<dbReference type="OrthoDB" id="5298727at2"/>
<gene>
    <name evidence="9" type="ORF">FAZ21_03030</name>
</gene>
<evidence type="ECO:0000256" key="2">
    <source>
        <dbReference type="ARBA" id="ARBA00022448"/>
    </source>
</evidence>
<feature type="transmembrane region" description="Helical" evidence="7">
    <location>
        <begin position="128"/>
        <end position="151"/>
    </location>
</feature>
<evidence type="ECO:0000256" key="7">
    <source>
        <dbReference type="RuleBase" id="RU363032"/>
    </source>
</evidence>
<evidence type="ECO:0000256" key="5">
    <source>
        <dbReference type="ARBA" id="ARBA00022989"/>
    </source>
</evidence>
<feature type="transmembrane region" description="Helical" evidence="7">
    <location>
        <begin position="101"/>
        <end position="122"/>
    </location>
</feature>
<dbReference type="GO" id="GO:0055085">
    <property type="term" value="P:transmembrane transport"/>
    <property type="evidence" value="ECO:0007669"/>
    <property type="project" value="InterPro"/>
</dbReference>
<keyword evidence="10" id="KW-1185">Reference proteome</keyword>
<protein>
    <submittedName>
        <fullName evidence="9">ABC transporter permease</fullName>
    </submittedName>
</protein>
<dbReference type="GO" id="GO:0005886">
    <property type="term" value="C:plasma membrane"/>
    <property type="evidence" value="ECO:0007669"/>
    <property type="project" value="UniProtKB-SubCell"/>
</dbReference>
<comment type="subcellular location">
    <subcellularLocation>
        <location evidence="1 7">Cell membrane</location>
        <topology evidence="1 7">Multi-pass membrane protein</topology>
    </subcellularLocation>
</comment>
<dbReference type="PANTHER" id="PTHR30151">
    <property type="entry name" value="ALKANE SULFONATE ABC TRANSPORTER-RELATED, MEMBRANE SUBUNIT"/>
    <property type="match status" value="1"/>
</dbReference>
<evidence type="ECO:0000313" key="10">
    <source>
        <dbReference type="Proteomes" id="UP000310016"/>
    </source>
</evidence>
<evidence type="ECO:0000256" key="3">
    <source>
        <dbReference type="ARBA" id="ARBA00022475"/>
    </source>
</evidence>
<dbReference type="InterPro" id="IPR035906">
    <property type="entry name" value="MetI-like_sf"/>
</dbReference>
<sequence>MTTASRAFRRDYRGLVPPALLLLFWFVAGRLGWTNPTLIPPPEQVLAVAWQYLGSGELFRALAASLARDLGGFALGALAGIGLGVLLGVSRWAERLLGPTFHTLKQISLFAWIPLLSIWLGYNDVSRVVFIAVSAFYPVALATFEGVRGVTRAQFEVARVHGFTARQRLTRLILPAAAPQILTGLNLGLVYAWLATIGAEFLLPAYGDIGLGDSVIRGRAAFNVALVIFGMLAIGGVGVALNRVFRRLERHLLRWRGDHR</sequence>
<dbReference type="RefSeq" id="WP_136771808.1">
    <property type="nucleotide sequence ID" value="NZ_CP156074.1"/>
</dbReference>
<feature type="transmembrane region" description="Helical" evidence="7">
    <location>
        <begin position="172"/>
        <end position="194"/>
    </location>
</feature>
<comment type="similarity">
    <text evidence="7">Belongs to the binding-protein-dependent transport system permease family.</text>
</comment>
<feature type="transmembrane region" description="Helical" evidence="7">
    <location>
        <begin position="220"/>
        <end position="245"/>
    </location>
</feature>
<evidence type="ECO:0000313" key="9">
    <source>
        <dbReference type="EMBL" id="TJZ77332.1"/>
    </source>
</evidence>
<dbReference type="AlphaFoldDB" id="A0A4U0QAA2"/>
<dbReference type="Proteomes" id="UP000310016">
    <property type="component" value="Unassembled WGS sequence"/>
</dbReference>
<comment type="caution">
    <text evidence="9">The sequence shown here is derived from an EMBL/GenBank/DDBJ whole genome shotgun (WGS) entry which is preliminary data.</text>
</comment>
<feature type="transmembrane region" description="Helical" evidence="7">
    <location>
        <begin position="12"/>
        <end position="33"/>
    </location>
</feature>
<dbReference type="CDD" id="cd06261">
    <property type="entry name" value="TM_PBP2"/>
    <property type="match status" value="1"/>
</dbReference>
<dbReference type="PANTHER" id="PTHR30151:SF38">
    <property type="entry name" value="ALIPHATIC SULFONATES TRANSPORT PERMEASE PROTEIN SSUC-RELATED"/>
    <property type="match status" value="1"/>
</dbReference>
<evidence type="ECO:0000256" key="1">
    <source>
        <dbReference type="ARBA" id="ARBA00004651"/>
    </source>
</evidence>
<evidence type="ECO:0000256" key="6">
    <source>
        <dbReference type="ARBA" id="ARBA00023136"/>
    </source>
</evidence>
<name>A0A4U0QAA2_9NEIS</name>
<evidence type="ECO:0000256" key="4">
    <source>
        <dbReference type="ARBA" id="ARBA00022692"/>
    </source>
</evidence>
<accession>A0A4U0QAA2</accession>
<keyword evidence="5 7" id="KW-1133">Transmembrane helix</keyword>
<dbReference type="InterPro" id="IPR000515">
    <property type="entry name" value="MetI-like"/>
</dbReference>